<gene>
    <name evidence="9" type="ORF">BOX15_Mlig014038g1</name>
</gene>
<dbReference type="InterPro" id="IPR001841">
    <property type="entry name" value="Znf_RING"/>
</dbReference>
<dbReference type="Proteomes" id="UP000215902">
    <property type="component" value="Unassembled WGS sequence"/>
</dbReference>
<evidence type="ECO:0000259" key="8">
    <source>
        <dbReference type="PROSITE" id="PS50089"/>
    </source>
</evidence>
<feature type="domain" description="RING-type" evidence="8">
    <location>
        <begin position="24"/>
        <end position="63"/>
    </location>
</feature>
<evidence type="ECO:0000256" key="4">
    <source>
        <dbReference type="ARBA" id="ARBA00022833"/>
    </source>
</evidence>
<dbReference type="AlphaFoldDB" id="A0A267GRB0"/>
<dbReference type="PROSITE" id="PS00518">
    <property type="entry name" value="ZF_RING_1"/>
    <property type="match status" value="1"/>
</dbReference>
<feature type="non-terminal residue" evidence="9">
    <location>
        <position position="1"/>
    </location>
</feature>
<dbReference type="GO" id="GO:0035102">
    <property type="term" value="C:PRC1 complex"/>
    <property type="evidence" value="ECO:0007669"/>
    <property type="project" value="TreeGrafter"/>
</dbReference>
<evidence type="ECO:0000313" key="9">
    <source>
        <dbReference type="EMBL" id="PAA87829.1"/>
    </source>
</evidence>
<dbReference type="PANTHER" id="PTHR10825">
    <property type="entry name" value="RING FINGER DOMAIN-CONTAINING, POLYCOMB GROUP COMPONENT"/>
    <property type="match status" value="1"/>
</dbReference>
<sequence>SVQAFIMHRVVKMRLSQLNPHITCPLCAGYYIDATTIVECLHSFCRSCLLRHLAGSKCCPVCDILLHKTDPRKAIKADRSLQSLVYKLVPGLFKAEMTRRREFYRANPSRDLSLGPEGRGELAHPGDVVDETETLSVSLELVDPGGRLATTGEHRELRSDFVDLKRPCYLLTPACLTVGHLCTFIRLKLGLSPNQSVSIFYTDDCLSADYSVMDIAYVYSWRRRGPLRLFYAIVDKSKAQQPPPPPGFEGRLSTNKLAADQLSVGSSEAMDDDTSATESGSESDEDSGGR</sequence>
<dbReference type="Pfam" id="PF00097">
    <property type="entry name" value="zf-C3HC4"/>
    <property type="match status" value="1"/>
</dbReference>
<dbReference type="CDD" id="cd17082">
    <property type="entry name" value="RAWUL_PCGF2_like"/>
    <property type="match status" value="1"/>
</dbReference>
<dbReference type="InterPro" id="IPR018957">
    <property type="entry name" value="Znf_C3HC4_RING-type"/>
</dbReference>
<keyword evidence="3 6" id="KW-0863">Zinc-finger</keyword>
<keyword evidence="10" id="KW-1185">Reference proteome</keyword>
<keyword evidence="2" id="KW-0479">Metal-binding</keyword>
<dbReference type="SUPFAM" id="SSF57850">
    <property type="entry name" value="RING/U-box"/>
    <property type="match status" value="1"/>
</dbReference>
<proteinExistence type="predicted"/>
<dbReference type="Gene3D" id="3.10.20.90">
    <property type="entry name" value="Phosphatidylinositol 3-kinase Catalytic Subunit, Chain A, domain 1"/>
    <property type="match status" value="1"/>
</dbReference>
<dbReference type="FunFam" id="3.30.40.10:FF:000033">
    <property type="entry name" value="Polycomb group RING finger protein 3"/>
    <property type="match status" value="1"/>
</dbReference>
<reference evidence="9 10" key="1">
    <citation type="submission" date="2017-06" db="EMBL/GenBank/DDBJ databases">
        <title>A platform for efficient transgenesis in Macrostomum lignano, a flatworm model organism for stem cell research.</title>
        <authorList>
            <person name="Berezikov E."/>
        </authorList>
    </citation>
    <scope>NUCLEOTIDE SEQUENCE [LARGE SCALE GENOMIC DNA]</scope>
    <source>
        <strain evidence="9">DV1</strain>
        <tissue evidence="9">Whole organism</tissue>
    </source>
</reference>
<dbReference type="OrthoDB" id="1305878at2759"/>
<dbReference type="PANTHER" id="PTHR10825:SF72">
    <property type="entry name" value="UBIQUITIN-LIKE DOMAIN-CONTAINING PROTEIN"/>
    <property type="match status" value="1"/>
</dbReference>
<evidence type="ECO:0000256" key="2">
    <source>
        <dbReference type="ARBA" id="ARBA00022723"/>
    </source>
</evidence>
<protein>
    <recommendedName>
        <fullName evidence="8">RING-type domain-containing protein</fullName>
    </recommendedName>
</protein>
<keyword evidence="4" id="KW-0862">Zinc</keyword>
<accession>A0A267GRB0</accession>
<dbReference type="InterPro" id="IPR017907">
    <property type="entry name" value="Znf_RING_CS"/>
</dbReference>
<dbReference type="Pfam" id="PF16207">
    <property type="entry name" value="RAWUL"/>
    <property type="match status" value="1"/>
</dbReference>
<dbReference type="STRING" id="282301.A0A267GRB0"/>
<keyword evidence="5" id="KW-0539">Nucleus</keyword>
<dbReference type="InterPro" id="IPR013083">
    <property type="entry name" value="Znf_RING/FYVE/PHD"/>
</dbReference>
<name>A0A267GRB0_9PLAT</name>
<dbReference type="SMART" id="SM00184">
    <property type="entry name" value="RING"/>
    <property type="match status" value="1"/>
</dbReference>
<feature type="region of interest" description="Disordered" evidence="7">
    <location>
        <begin position="263"/>
        <end position="290"/>
    </location>
</feature>
<dbReference type="EMBL" id="NIVC01000215">
    <property type="protein sequence ID" value="PAA87829.1"/>
    <property type="molecule type" value="Genomic_DNA"/>
</dbReference>
<evidence type="ECO:0000256" key="1">
    <source>
        <dbReference type="ARBA" id="ARBA00004123"/>
    </source>
</evidence>
<dbReference type="GO" id="GO:0008270">
    <property type="term" value="F:zinc ion binding"/>
    <property type="evidence" value="ECO:0007669"/>
    <property type="project" value="UniProtKB-KW"/>
</dbReference>
<comment type="caution">
    <text evidence="9">The sequence shown here is derived from an EMBL/GenBank/DDBJ whole genome shotgun (WGS) entry which is preliminary data.</text>
</comment>
<evidence type="ECO:0000256" key="3">
    <source>
        <dbReference type="ARBA" id="ARBA00022771"/>
    </source>
</evidence>
<evidence type="ECO:0000256" key="7">
    <source>
        <dbReference type="SAM" id="MobiDB-lite"/>
    </source>
</evidence>
<dbReference type="PROSITE" id="PS50089">
    <property type="entry name" value="ZF_RING_2"/>
    <property type="match status" value="1"/>
</dbReference>
<dbReference type="GO" id="GO:1990841">
    <property type="term" value="F:promoter-specific chromatin binding"/>
    <property type="evidence" value="ECO:0007669"/>
    <property type="project" value="TreeGrafter"/>
</dbReference>
<organism evidence="9 10">
    <name type="scientific">Macrostomum lignano</name>
    <dbReference type="NCBI Taxonomy" id="282301"/>
    <lineage>
        <taxon>Eukaryota</taxon>
        <taxon>Metazoa</taxon>
        <taxon>Spiralia</taxon>
        <taxon>Lophotrochozoa</taxon>
        <taxon>Platyhelminthes</taxon>
        <taxon>Rhabditophora</taxon>
        <taxon>Macrostomorpha</taxon>
        <taxon>Macrostomida</taxon>
        <taxon>Macrostomidae</taxon>
        <taxon>Macrostomum</taxon>
    </lineage>
</organism>
<evidence type="ECO:0000313" key="10">
    <source>
        <dbReference type="Proteomes" id="UP000215902"/>
    </source>
</evidence>
<dbReference type="GO" id="GO:0000122">
    <property type="term" value="P:negative regulation of transcription by RNA polymerase II"/>
    <property type="evidence" value="ECO:0007669"/>
    <property type="project" value="TreeGrafter"/>
</dbReference>
<evidence type="ECO:0000256" key="5">
    <source>
        <dbReference type="ARBA" id="ARBA00023242"/>
    </source>
</evidence>
<dbReference type="InterPro" id="IPR032443">
    <property type="entry name" value="RAWUL"/>
</dbReference>
<feature type="compositionally biased region" description="Acidic residues" evidence="7">
    <location>
        <begin position="269"/>
        <end position="290"/>
    </location>
</feature>
<evidence type="ECO:0000256" key="6">
    <source>
        <dbReference type="PROSITE-ProRule" id="PRU00175"/>
    </source>
</evidence>
<dbReference type="Gene3D" id="3.30.40.10">
    <property type="entry name" value="Zinc/RING finger domain, C3HC4 (zinc finger)"/>
    <property type="match status" value="1"/>
</dbReference>
<comment type="subcellular location">
    <subcellularLocation>
        <location evidence="1">Nucleus</location>
    </subcellularLocation>
</comment>